<dbReference type="EMBL" id="UOFJ01000061">
    <property type="protein sequence ID" value="VAW62066.1"/>
    <property type="molecule type" value="Genomic_DNA"/>
</dbReference>
<protein>
    <submittedName>
        <fullName evidence="1">Uncharacterized protein</fullName>
    </submittedName>
</protein>
<proteinExistence type="predicted"/>
<gene>
    <name evidence="1" type="ORF">MNBD_GAMMA10-2962</name>
</gene>
<feature type="non-terminal residue" evidence="1">
    <location>
        <position position="595"/>
    </location>
</feature>
<organism evidence="1">
    <name type="scientific">hydrothermal vent metagenome</name>
    <dbReference type="NCBI Taxonomy" id="652676"/>
    <lineage>
        <taxon>unclassified sequences</taxon>
        <taxon>metagenomes</taxon>
        <taxon>ecological metagenomes</taxon>
    </lineage>
</organism>
<evidence type="ECO:0000313" key="1">
    <source>
        <dbReference type="EMBL" id="VAW62066.1"/>
    </source>
</evidence>
<name>A0A3B0Y0Y1_9ZZZZ</name>
<sequence>MERAVCEQCDARQSVDWRAGDLCSQCGHSVRQDVRCGWCTAWTPNGKFCRECGTGLVSQEQFGAARMLKHAGVDQFTLAQRLAELDPEQVVHFQRLYQKHWAVALDRVSELRLCEAFLLQPVHAEKLEHDLIKRLPLSEQNLEELSEGPKAPFVNQPERILEIANNSPIDLNRTLANLAWMRCQDYVTNTSTARSFINTAKQALYNEDPAVAIEAAAVLAHWRHSIEPFVYWIEWDKVAEVGQQHLDSPVTQLWAALAVSKDTTSEVSEKVKHLLEKAKQSSDKDLAFSAALYLQDNDLLAQYLDADSGWRVEAAATALAKNQATVLGAFFETGKDTLVRTAIKKLLEPINPKLIPSLLKRVTTDNEDLCEHIYCRIKGQLEPSQMLSLINVCEKQHKVHLLSLIVESSLETCPDEIISAVNKLDLLESHSAALESAINNQGFDLPLSAIPMFNQGSKPERQILFVHLIDVMLRRHCDNYQVFYNELVKLALESDSEEVVAKAASTLHRNSSDADKIFVFTLDSIENIYPDLNDFIQRLTALISKTAYIKNVSIEEWVTAFLNSYDPEKSDVYASLRSDSLQTYLQALVDAIGTD</sequence>
<reference evidence="1" key="1">
    <citation type="submission" date="2018-06" db="EMBL/GenBank/DDBJ databases">
        <authorList>
            <person name="Zhirakovskaya E."/>
        </authorList>
    </citation>
    <scope>NUCLEOTIDE SEQUENCE</scope>
</reference>
<accession>A0A3B0Y0Y1</accession>
<dbReference type="AlphaFoldDB" id="A0A3B0Y0Y1"/>